<name>A0A0T9M0W0_YERIN</name>
<accession>A0A0T9M0W0</accession>
<proteinExistence type="predicted"/>
<dbReference type="Pfam" id="PF10784">
    <property type="entry name" value="Plasmid_stab_B"/>
    <property type="match status" value="1"/>
</dbReference>
<dbReference type="Gene3D" id="6.10.290.20">
    <property type="match status" value="1"/>
</dbReference>
<sequence>MNNKRKKIVAYLHPSIYLQDQLAQHYVESLPTQVRGDFYRQAIIFGAALSSVDPRLVNLISGFFNGELTAENVIKLIEQVTGYQSKSTDVDVILPVSSGIEGYIKPAAKLAEKKAIGNLSMLKK</sequence>
<reference evidence="1 2" key="1">
    <citation type="submission" date="2015-03" db="EMBL/GenBank/DDBJ databases">
        <authorList>
            <person name="Murphy D."/>
        </authorList>
    </citation>
    <scope>NUCLEOTIDE SEQUENCE [LARGE SCALE GENOMIC DNA]</scope>
    <source>
        <strain evidence="1 2">BR165/97</strain>
    </source>
</reference>
<dbReference type="AlphaFoldDB" id="A0A0T9M0W0"/>
<dbReference type="InterPro" id="IPR038307">
    <property type="entry name" value="StbB_sf"/>
</dbReference>
<gene>
    <name evidence="1" type="ORF">ERS008530_01294</name>
</gene>
<evidence type="ECO:0000313" key="2">
    <source>
        <dbReference type="Proteomes" id="UP000038750"/>
    </source>
</evidence>
<dbReference type="EMBL" id="CPZJ01000004">
    <property type="protein sequence ID" value="CNF47744.1"/>
    <property type="molecule type" value="Genomic_DNA"/>
</dbReference>
<dbReference type="OrthoDB" id="6592185at2"/>
<dbReference type="RefSeq" id="WP_050073137.1">
    <property type="nucleotide sequence ID" value="NZ_CPZJ01000004.1"/>
</dbReference>
<evidence type="ECO:0000313" key="1">
    <source>
        <dbReference type="EMBL" id="CNF47744.1"/>
    </source>
</evidence>
<dbReference type="Proteomes" id="UP000038750">
    <property type="component" value="Unassembled WGS sequence"/>
</dbReference>
<protein>
    <submittedName>
        <fullName evidence="1">Plasmid stability protein</fullName>
    </submittedName>
</protein>
<organism evidence="1 2">
    <name type="scientific">Yersinia intermedia</name>
    <dbReference type="NCBI Taxonomy" id="631"/>
    <lineage>
        <taxon>Bacteria</taxon>
        <taxon>Pseudomonadati</taxon>
        <taxon>Pseudomonadota</taxon>
        <taxon>Gammaproteobacteria</taxon>
        <taxon>Enterobacterales</taxon>
        <taxon>Yersiniaceae</taxon>
        <taxon>Yersinia</taxon>
    </lineage>
</organism>
<dbReference type="InterPro" id="IPR019720">
    <property type="entry name" value="Plasmid_stability_protein_StbB"/>
</dbReference>